<evidence type="ECO:0000256" key="3">
    <source>
        <dbReference type="ARBA" id="ARBA00022833"/>
    </source>
</evidence>
<proteinExistence type="inferred from homology"/>
<dbReference type="Pfam" id="PF04828">
    <property type="entry name" value="GFA"/>
    <property type="match status" value="1"/>
</dbReference>
<evidence type="ECO:0000313" key="7">
    <source>
        <dbReference type="EMBL" id="KAK4092041.1"/>
    </source>
</evidence>
<evidence type="ECO:0000313" key="8">
    <source>
        <dbReference type="Proteomes" id="UP001287286"/>
    </source>
</evidence>
<evidence type="ECO:0000256" key="1">
    <source>
        <dbReference type="ARBA" id="ARBA00005495"/>
    </source>
</evidence>
<evidence type="ECO:0000259" key="6">
    <source>
        <dbReference type="Pfam" id="PF04828"/>
    </source>
</evidence>
<feature type="region of interest" description="Disordered" evidence="5">
    <location>
        <begin position="133"/>
        <end position="188"/>
    </location>
</feature>
<dbReference type="Gene3D" id="3.90.1590.10">
    <property type="entry name" value="glutathione-dependent formaldehyde- activating enzyme (gfa)"/>
    <property type="match status" value="1"/>
</dbReference>
<feature type="region of interest" description="Disordered" evidence="5">
    <location>
        <begin position="1"/>
        <end position="20"/>
    </location>
</feature>
<evidence type="ECO:0000256" key="5">
    <source>
        <dbReference type="SAM" id="MobiDB-lite"/>
    </source>
</evidence>
<keyword evidence="2" id="KW-0479">Metal-binding</keyword>
<organism evidence="7 8">
    <name type="scientific">Purpureocillium lilacinum</name>
    <name type="common">Paecilomyces lilacinus</name>
    <dbReference type="NCBI Taxonomy" id="33203"/>
    <lineage>
        <taxon>Eukaryota</taxon>
        <taxon>Fungi</taxon>
        <taxon>Dikarya</taxon>
        <taxon>Ascomycota</taxon>
        <taxon>Pezizomycotina</taxon>
        <taxon>Sordariomycetes</taxon>
        <taxon>Hypocreomycetidae</taxon>
        <taxon>Hypocreales</taxon>
        <taxon>Ophiocordycipitaceae</taxon>
        <taxon>Purpureocillium</taxon>
    </lineage>
</organism>
<feature type="compositionally biased region" description="Pro residues" evidence="5">
    <location>
        <begin position="308"/>
        <end position="318"/>
    </location>
</feature>
<sequence>MSGEPGAGPGIGAVMETRPAADGGGAPGRLIMLCLESSMRGGRGRGRGACRCCWLEMVTLGVAEWSGAPKGAWGGKGQDGWMDGGWVSGLQQPPALRSLTMWGDFWSLEELRAGAVLGTVTVLYRTEGSARQAEARSGNKDSFPLVTLRPGLSPPNCGPRDRRSERVSYRFPGLPGHGTWTGREGGRRTPEDAAVLSLEEGWLGTCALRGSRWPRLAAQTGGVASTAEGGRGGGVGPRASSDLVELNSNGVLSETGLAEYGFLGTILGPVRSGMAWHAGLASMQQHAGVHASMDGTDAPHCKWLPSEQSPPPPPPSPPTSQALSSVTHQRSLPRDRIDSPPCDNLDPSLNPTPKPSPAMDARCQCGSVAFKTPLPEPLALYICHCAECRRQTSSAFGTSAIFPRFKLPDSDLLSCYAPNRGRLGRLRLDTSPFGFDLPFGFRKSASDLLTIAKPAIAGDRPRPDKRCIVTSVATAGPASFTQHRCALLPVTCYTLPVAKNVVSVKGGCIEGLDWKKAIHLWTKSAMVPIPEGSETHSETSGSSTDYGPSQEVLDQPDDVPDSPGALMGSGGC</sequence>
<gene>
    <name evidence="7" type="ORF">Purlil1_3880</name>
</gene>
<dbReference type="InterPro" id="IPR006913">
    <property type="entry name" value="CENP-V/GFA"/>
</dbReference>
<keyword evidence="4" id="KW-0456">Lyase</keyword>
<evidence type="ECO:0000256" key="4">
    <source>
        <dbReference type="ARBA" id="ARBA00023239"/>
    </source>
</evidence>
<keyword evidence="3" id="KW-0862">Zinc</keyword>
<dbReference type="SUPFAM" id="SSF51316">
    <property type="entry name" value="Mss4-like"/>
    <property type="match status" value="1"/>
</dbReference>
<keyword evidence="8" id="KW-1185">Reference proteome</keyword>
<dbReference type="Proteomes" id="UP001287286">
    <property type="component" value="Unassembled WGS sequence"/>
</dbReference>
<comment type="similarity">
    <text evidence="1">Belongs to the Gfa family.</text>
</comment>
<protein>
    <recommendedName>
        <fullName evidence="6">CENP-V/GFA domain-containing protein</fullName>
    </recommendedName>
</protein>
<feature type="region of interest" description="Disordered" evidence="5">
    <location>
        <begin position="530"/>
        <end position="572"/>
    </location>
</feature>
<feature type="compositionally biased region" description="Gly residues" evidence="5">
    <location>
        <begin position="1"/>
        <end position="11"/>
    </location>
</feature>
<name>A0ABR0C7T6_PURLI</name>
<dbReference type="PANTHER" id="PTHR33337:SF3">
    <property type="entry name" value="CENP-V_GFA DOMAIN-CONTAINING PROTEIN"/>
    <property type="match status" value="1"/>
</dbReference>
<dbReference type="InterPro" id="IPR011057">
    <property type="entry name" value="Mss4-like_sf"/>
</dbReference>
<feature type="region of interest" description="Disordered" evidence="5">
    <location>
        <begin position="289"/>
        <end position="358"/>
    </location>
</feature>
<evidence type="ECO:0000256" key="2">
    <source>
        <dbReference type="ARBA" id="ARBA00022723"/>
    </source>
</evidence>
<dbReference type="PANTHER" id="PTHR33337">
    <property type="entry name" value="GFA DOMAIN-CONTAINING PROTEIN"/>
    <property type="match status" value="1"/>
</dbReference>
<accession>A0ABR0C7T6</accession>
<comment type="caution">
    <text evidence="7">The sequence shown here is derived from an EMBL/GenBank/DDBJ whole genome shotgun (WGS) entry which is preliminary data.</text>
</comment>
<dbReference type="EMBL" id="JAWRVI010000010">
    <property type="protein sequence ID" value="KAK4092041.1"/>
    <property type="molecule type" value="Genomic_DNA"/>
</dbReference>
<feature type="domain" description="CENP-V/GFA" evidence="6">
    <location>
        <begin position="359"/>
        <end position="406"/>
    </location>
</feature>
<reference evidence="7 8" key="1">
    <citation type="journal article" date="2024" name="Microbiol. Resour. Announc.">
        <title>Genome annotations for the ascomycete fungi Trichoderma harzianum, Trichoderma aggressivum, and Purpureocillium lilacinum.</title>
        <authorList>
            <person name="Beijen E.P.W."/>
            <person name="Ohm R.A."/>
        </authorList>
    </citation>
    <scope>NUCLEOTIDE SEQUENCE [LARGE SCALE GENOMIC DNA]</scope>
    <source>
        <strain evidence="7 8">CBS 150709</strain>
    </source>
</reference>
<feature type="compositionally biased region" description="Basic and acidic residues" evidence="5">
    <location>
        <begin position="159"/>
        <end position="168"/>
    </location>
</feature>